<reference evidence="1 2" key="1">
    <citation type="submission" date="2021-05" db="EMBL/GenBank/DDBJ databases">
        <title>Roseococcus sp. XZZS9, whole genome shotgun sequencing project.</title>
        <authorList>
            <person name="Zhao G."/>
            <person name="Shen L."/>
        </authorList>
    </citation>
    <scope>NUCLEOTIDE SEQUENCE [LARGE SCALE GENOMIC DNA]</scope>
    <source>
        <strain evidence="1 2">XZZS9</strain>
    </source>
</reference>
<evidence type="ECO:0000313" key="1">
    <source>
        <dbReference type="EMBL" id="MBS7810541.1"/>
    </source>
</evidence>
<protein>
    <submittedName>
        <fullName evidence="1">Uncharacterized protein</fullName>
    </submittedName>
</protein>
<proteinExistence type="predicted"/>
<keyword evidence="2" id="KW-1185">Reference proteome</keyword>
<organism evidence="1 2">
    <name type="scientific">Roseococcus pinisoli</name>
    <dbReference type="NCBI Taxonomy" id="2835040"/>
    <lineage>
        <taxon>Bacteria</taxon>
        <taxon>Pseudomonadati</taxon>
        <taxon>Pseudomonadota</taxon>
        <taxon>Alphaproteobacteria</taxon>
        <taxon>Acetobacterales</taxon>
        <taxon>Roseomonadaceae</taxon>
        <taxon>Roseococcus</taxon>
    </lineage>
</organism>
<sequence>MALFGWQNAVEAAGVALTASSAAAGYGPEALRVPIGNPSVAWMTALGVTSASLVIAAPGAIDWRAVCLARTNLTPAATMRVRVGGPLAPDYDSGMVPAGVRVGVGQGLHLLPAAVPGTLLTIDIADPGNPDGRLNVPLVYAGPGAEIAIAPQSDTGLDIRRGDVITRGGTVLTQALSAARSWQISVGFARDAALGWLDELESAAAAGRNVLFIPRLAHPRAAGEAIFGLLAPGRRGFLGPSGLYRIWAATITERL</sequence>
<dbReference type="RefSeq" id="WP_213669154.1">
    <property type="nucleotide sequence ID" value="NZ_JAHCDA010000001.1"/>
</dbReference>
<dbReference type="EMBL" id="JAHCDA010000001">
    <property type="protein sequence ID" value="MBS7810541.1"/>
    <property type="molecule type" value="Genomic_DNA"/>
</dbReference>
<name>A0ABS5QA12_9PROT</name>
<comment type="caution">
    <text evidence="1">The sequence shown here is derived from an EMBL/GenBank/DDBJ whole genome shotgun (WGS) entry which is preliminary data.</text>
</comment>
<gene>
    <name evidence="1" type="ORF">KHU32_06305</name>
</gene>
<evidence type="ECO:0000313" key="2">
    <source>
        <dbReference type="Proteomes" id="UP000766336"/>
    </source>
</evidence>
<dbReference type="Proteomes" id="UP000766336">
    <property type="component" value="Unassembled WGS sequence"/>
</dbReference>
<accession>A0ABS5QA12</accession>